<dbReference type="EMBL" id="FPBT01000054">
    <property type="protein sequence ID" value="SFU73862.1"/>
    <property type="molecule type" value="Genomic_DNA"/>
</dbReference>
<dbReference type="AlphaFoldDB" id="A0A1I7ILS0"/>
<dbReference type="Pfam" id="PF18742">
    <property type="entry name" value="DpnII-MboI"/>
    <property type="match status" value="1"/>
</dbReference>
<organism evidence="1 2">
    <name type="scientific">Eubacterium pyruvativorans</name>
    <dbReference type="NCBI Taxonomy" id="155865"/>
    <lineage>
        <taxon>Bacteria</taxon>
        <taxon>Bacillati</taxon>
        <taxon>Bacillota</taxon>
        <taxon>Clostridia</taxon>
        <taxon>Eubacteriales</taxon>
        <taxon>Eubacteriaceae</taxon>
        <taxon>Eubacterium</taxon>
    </lineage>
</organism>
<evidence type="ECO:0000313" key="2">
    <source>
        <dbReference type="Proteomes" id="UP000198817"/>
    </source>
</evidence>
<evidence type="ECO:0000313" key="1">
    <source>
        <dbReference type="EMBL" id="SFU73862.1"/>
    </source>
</evidence>
<accession>A0A1I7ILS0</accession>
<sequence length="265" mass="30920">MYESQNKKMNTNTIITELQSLIKESREEILPTKWIAEGVIGSPYRVSFDKYSGWFTKAFSFLKLFLPEGDVFLSRFSECSENLYSFAETGLVILESLIEYIEKGFIVPEQSKSFDTEVALKTVFSRFHRVARQLRSRHENRETLDISDEYDVQDLLHALLRLFFDDVRTEEWTPSYAGKSARMDFLLKNECIVIEVKKTRQGLTDKEVGDQLIIDVDRYKVHQDCKKLICFVYDPEGRIGNPEGIMRDLNKQHEGFVEVIIEPNM</sequence>
<name>A0A1I7ILS0_9FIRM</name>
<dbReference type="RefSeq" id="WP_207646754.1">
    <property type="nucleotide sequence ID" value="NZ_FOWF01000056.1"/>
</dbReference>
<gene>
    <name evidence="1" type="ORF">SAMN05216508_1542</name>
</gene>
<reference evidence="1 2" key="1">
    <citation type="submission" date="2016-10" db="EMBL/GenBank/DDBJ databases">
        <authorList>
            <person name="de Groot N.N."/>
        </authorList>
    </citation>
    <scope>NUCLEOTIDE SEQUENCE [LARGE SCALE GENOMIC DNA]</scope>
    <source>
        <strain evidence="1 2">KHGC13</strain>
    </source>
</reference>
<keyword evidence="2" id="KW-1185">Reference proteome</keyword>
<protein>
    <submittedName>
        <fullName evidence="1">Uncharacterized protein</fullName>
    </submittedName>
</protein>
<dbReference type="Proteomes" id="UP000198817">
    <property type="component" value="Unassembled WGS sequence"/>
</dbReference>
<proteinExistence type="predicted"/>